<dbReference type="OrthoDB" id="3223806at2759"/>
<dbReference type="PANTHER" id="PTHR48104:SF30">
    <property type="entry name" value="METACASPASE-1"/>
    <property type="match status" value="1"/>
</dbReference>
<evidence type="ECO:0000259" key="2">
    <source>
        <dbReference type="Pfam" id="PF00656"/>
    </source>
</evidence>
<dbReference type="Gene3D" id="3.40.50.1460">
    <property type="match status" value="1"/>
</dbReference>
<evidence type="ECO:0000313" key="3">
    <source>
        <dbReference type="EMBL" id="KAF5703213.1"/>
    </source>
</evidence>
<name>A0A8H6D465_9HYPO</name>
<dbReference type="GO" id="GO:0005737">
    <property type="term" value="C:cytoplasm"/>
    <property type="evidence" value="ECO:0007669"/>
    <property type="project" value="TreeGrafter"/>
</dbReference>
<accession>A0A8H6D465</accession>
<dbReference type="AlphaFoldDB" id="A0A8H6D465"/>
<reference evidence="3 4" key="1">
    <citation type="submission" date="2020-05" db="EMBL/GenBank/DDBJ databases">
        <title>Identification and distribution of gene clusters putatively required for synthesis of sphingolipid metabolism inhibitors in phylogenetically diverse species of the filamentous fungus Fusarium.</title>
        <authorList>
            <person name="Kim H.-S."/>
            <person name="Busman M."/>
            <person name="Brown D.W."/>
            <person name="Divon H."/>
            <person name="Uhlig S."/>
            <person name="Proctor R.H."/>
        </authorList>
    </citation>
    <scope>NUCLEOTIDE SEQUENCE [LARGE SCALE GENOMIC DNA]</scope>
    <source>
        <strain evidence="3 4">NRRL 66235</strain>
    </source>
</reference>
<dbReference type="InterPro" id="IPR011600">
    <property type="entry name" value="Pept_C14_caspase"/>
</dbReference>
<organism evidence="3 4">
    <name type="scientific">Fusarium mundagurra</name>
    <dbReference type="NCBI Taxonomy" id="1567541"/>
    <lineage>
        <taxon>Eukaryota</taxon>
        <taxon>Fungi</taxon>
        <taxon>Dikarya</taxon>
        <taxon>Ascomycota</taxon>
        <taxon>Pezizomycotina</taxon>
        <taxon>Sordariomycetes</taxon>
        <taxon>Hypocreomycetidae</taxon>
        <taxon>Hypocreales</taxon>
        <taxon>Nectriaceae</taxon>
        <taxon>Fusarium</taxon>
        <taxon>Fusarium fujikuroi species complex</taxon>
    </lineage>
</organism>
<keyword evidence="4" id="KW-1185">Reference proteome</keyword>
<protein>
    <recommendedName>
        <fullName evidence="2">Peptidase C14 caspase domain-containing protein</fullName>
    </recommendedName>
</protein>
<evidence type="ECO:0000313" key="4">
    <source>
        <dbReference type="Proteomes" id="UP000544331"/>
    </source>
</evidence>
<dbReference type="PANTHER" id="PTHR48104">
    <property type="entry name" value="METACASPASE-4"/>
    <property type="match status" value="1"/>
</dbReference>
<sequence length="210" mass="23088">MPQPTSQPLRWAILIGVKGVHGPNSENTSTLGAVADVVAIEKYLMACLSPCRIFTSITLFGFKDGLVAESRVRLDPTYKNLENYLRIVINEGRDRDHVYIHYSGHGTARKITDARKEKKALGLVVSQSTDTDPKVFPGTTLRAAINCMVKKGMIVTAVLDCCFSGNVLRQSPIRSPSRYLAYDSSMDDSFNMENPFIGESLRVADLASEG</sequence>
<dbReference type="EMBL" id="JAAOAN010000578">
    <property type="protein sequence ID" value="KAF5703213.1"/>
    <property type="molecule type" value="Genomic_DNA"/>
</dbReference>
<comment type="caution">
    <text evidence="3">The sequence shown here is derived from an EMBL/GenBank/DDBJ whole genome shotgun (WGS) entry which is preliminary data.</text>
</comment>
<gene>
    <name evidence="3" type="ORF">FMUND_13089</name>
</gene>
<comment type="similarity">
    <text evidence="1">Belongs to the peptidase C14B family.</text>
</comment>
<dbReference type="Pfam" id="PF00656">
    <property type="entry name" value="Peptidase_C14"/>
    <property type="match status" value="1"/>
</dbReference>
<proteinExistence type="inferred from homology"/>
<dbReference type="Proteomes" id="UP000544331">
    <property type="component" value="Unassembled WGS sequence"/>
</dbReference>
<dbReference type="InterPro" id="IPR050452">
    <property type="entry name" value="Metacaspase"/>
</dbReference>
<feature type="domain" description="Peptidase C14 caspase" evidence="2">
    <location>
        <begin position="10"/>
        <end position="169"/>
    </location>
</feature>
<dbReference type="GO" id="GO:0006508">
    <property type="term" value="P:proteolysis"/>
    <property type="evidence" value="ECO:0007669"/>
    <property type="project" value="InterPro"/>
</dbReference>
<dbReference type="GO" id="GO:0004197">
    <property type="term" value="F:cysteine-type endopeptidase activity"/>
    <property type="evidence" value="ECO:0007669"/>
    <property type="project" value="InterPro"/>
</dbReference>
<evidence type="ECO:0000256" key="1">
    <source>
        <dbReference type="ARBA" id="ARBA00009005"/>
    </source>
</evidence>